<evidence type="ECO:0000313" key="3">
    <source>
        <dbReference type="EMBL" id="KAG5418616.1"/>
    </source>
</evidence>
<dbReference type="InterPro" id="IPR011990">
    <property type="entry name" value="TPR-like_helical_dom_sf"/>
</dbReference>
<evidence type="ECO:0000256" key="2">
    <source>
        <dbReference type="ARBA" id="ARBA00044527"/>
    </source>
</evidence>
<dbReference type="PANTHER" id="PTHR47934:SF6">
    <property type="entry name" value="MITOCHONDRIAL GROUP I INTRON SPLICING FACTOR CCM1-RELATED"/>
    <property type="match status" value="1"/>
</dbReference>
<dbReference type="Gene3D" id="1.25.40.10">
    <property type="entry name" value="Tetratricopeptide repeat domain"/>
    <property type="match status" value="3"/>
</dbReference>
<gene>
    <name evidence="3" type="ORF">I9W82_004144</name>
</gene>
<dbReference type="InterPro" id="IPR002885">
    <property type="entry name" value="PPR_rpt"/>
</dbReference>
<keyword evidence="4" id="KW-1185">Reference proteome</keyword>
<dbReference type="EMBL" id="JAEOAQ010000005">
    <property type="protein sequence ID" value="KAG5418616.1"/>
    <property type="molecule type" value="Genomic_DNA"/>
</dbReference>
<name>A0A8H7ZEP1_9ASCO</name>
<protein>
    <recommendedName>
        <fullName evidence="2">Mitochondrial 15S rRNA processing factor CCM1</fullName>
    </recommendedName>
</protein>
<dbReference type="GO" id="GO:0003729">
    <property type="term" value="F:mRNA binding"/>
    <property type="evidence" value="ECO:0007669"/>
    <property type="project" value="TreeGrafter"/>
</dbReference>
<comment type="subcellular location">
    <subcellularLocation>
        <location evidence="1">Mitochondrion</location>
    </subcellularLocation>
</comment>
<dbReference type="OrthoDB" id="185373at2759"/>
<accession>A0A8H7ZEP1</accession>
<dbReference type="AlphaFoldDB" id="A0A8H7ZEP1"/>
<evidence type="ECO:0000313" key="4">
    <source>
        <dbReference type="Proteomes" id="UP000669133"/>
    </source>
</evidence>
<proteinExistence type="predicted"/>
<dbReference type="PANTHER" id="PTHR47934">
    <property type="entry name" value="PENTATRICOPEPTIDE REPEAT-CONTAINING PROTEIN PET309, MITOCHONDRIAL"/>
    <property type="match status" value="1"/>
</dbReference>
<comment type="caution">
    <text evidence="3">The sequence shown here is derived from an EMBL/GenBank/DDBJ whole genome shotgun (WGS) entry which is preliminary data.</text>
</comment>
<dbReference type="SUPFAM" id="SSF48452">
    <property type="entry name" value="TPR-like"/>
    <property type="match status" value="1"/>
</dbReference>
<dbReference type="RefSeq" id="XP_067547732.1">
    <property type="nucleotide sequence ID" value="XM_067693186.1"/>
</dbReference>
<dbReference type="GO" id="GO:0006396">
    <property type="term" value="P:RNA processing"/>
    <property type="evidence" value="ECO:0007669"/>
    <property type="project" value="TreeGrafter"/>
</dbReference>
<reference evidence="3 4" key="1">
    <citation type="submission" date="2020-12" db="EMBL/GenBank/DDBJ databases">
        <title>Effect of drift, selection, and recombination on the evolution of hybrid genomes in Candida yeast pathogens.</title>
        <authorList>
            <person name="Mixao V."/>
            <person name="Ksiezopolska E."/>
            <person name="Saus E."/>
            <person name="Boekhout T."/>
            <person name="Gacser A."/>
            <person name="Gabaldon T."/>
        </authorList>
    </citation>
    <scope>NUCLEOTIDE SEQUENCE [LARGE SCALE GENOMIC DNA]</scope>
    <source>
        <strain evidence="3 4">BP57</strain>
    </source>
</reference>
<sequence>MLPYRQCVNSCKIASQLSRPSVRLVASQIGVHVRSHSTQAAAAAAAAVKEPVQAAKPTVKPQQKQTKPAAPKVKKVNHKLNDVTKQIKQTIESNTDLTESKEIFEEGIAFLREVQHEEYISDRDLYNSFLPLATELFSRAKKEGADLEQFLTMFVKYRVAHQYHFTEVAANLLKNEDGKQAIYQKIIQLWVTFIEYDKLNYIPNAYVKTEDSRVRYNKYQLPNLVYYAYVLSCLLQNLPYSEKDALRFFEAKKVPFYNEVKTTLANYHVFNRLEFEKFRDFLENDRKDKIDPNSVFMLNRINRATDRKLLDVIYTEIAEVCEKRDLKIEERIMVALMEKYFYYDEYDQVFSMFQNIMKSGISPSIDAWNLVLRAMINPNRFINATPEQKEEYMQKFERTLKTIQASGLKYNVNTLSSIISAYSIAGKFDIAEDYAKQYASLGINDEAKDGILRGLIFNDKISEAEAKMQEYIKDGTNYKPNVGVMNDFLNYYFRKQNYNAIFGINDFMKQHGIEENVVTLTTMINAYFKYLVSIGKSPNLGDFLQTLKGAKSLNEHSFASVLNGLISSANIDAARQLYKVLKRKFPRSAWIQSNMLTAEVTLGDISAAEQIFIHYITKIRNDPIIWNTMLRNLLVRDENKALEYYEKMKQAGESKPNEYTYYFLLDYFYKKHNKEVVQKLITDLSNSSLTTYGTKLPAVLSKIHKRIVELPSPILVQMKQNNL</sequence>
<dbReference type="Proteomes" id="UP000669133">
    <property type="component" value="Unassembled WGS sequence"/>
</dbReference>
<dbReference type="GO" id="GO:0007005">
    <property type="term" value="P:mitochondrion organization"/>
    <property type="evidence" value="ECO:0007669"/>
    <property type="project" value="TreeGrafter"/>
</dbReference>
<dbReference type="Pfam" id="PF13041">
    <property type="entry name" value="PPR_2"/>
    <property type="match status" value="1"/>
</dbReference>
<dbReference type="GeneID" id="93652773"/>
<dbReference type="InterPro" id="IPR051114">
    <property type="entry name" value="Mito_RNA_Proc_CCM1"/>
</dbReference>
<evidence type="ECO:0000256" key="1">
    <source>
        <dbReference type="ARBA" id="ARBA00004173"/>
    </source>
</evidence>
<dbReference type="GO" id="GO:0005739">
    <property type="term" value="C:mitochondrion"/>
    <property type="evidence" value="ECO:0007669"/>
    <property type="project" value="UniProtKB-SubCell"/>
</dbReference>
<organism evidence="3 4">
    <name type="scientific">Candida metapsilosis</name>
    <dbReference type="NCBI Taxonomy" id="273372"/>
    <lineage>
        <taxon>Eukaryota</taxon>
        <taxon>Fungi</taxon>
        <taxon>Dikarya</taxon>
        <taxon>Ascomycota</taxon>
        <taxon>Saccharomycotina</taxon>
        <taxon>Pichiomycetes</taxon>
        <taxon>Debaryomycetaceae</taxon>
        <taxon>Candida/Lodderomyces clade</taxon>
        <taxon>Candida</taxon>
    </lineage>
</organism>
<dbReference type="Pfam" id="PF13812">
    <property type="entry name" value="PPR_3"/>
    <property type="match status" value="1"/>
</dbReference>